<name>A0A6J6BTG5_9ZZZZ</name>
<accession>A0A6J6BTG5</accession>
<dbReference type="PROSITE" id="PS00974">
    <property type="entry name" value="MANNITOL_DHGENASE"/>
    <property type="match status" value="1"/>
</dbReference>
<evidence type="ECO:0000256" key="1">
    <source>
        <dbReference type="ARBA" id="ARBA00023002"/>
    </source>
</evidence>
<feature type="domain" description="Mannitol dehydrogenase N-terminal" evidence="3">
    <location>
        <begin position="29"/>
        <end position="279"/>
    </location>
</feature>
<dbReference type="PANTHER" id="PTHR43362:SF1">
    <property type="entry name" value="MANNITOL DEHYDROGENASE 2-RELATED"/>
    <property type="match status" value="1"/>
</dbReference>
<dbReference type="InterPro" id="IPR008927">
    <property type="entry name" value="6-PGluconate_DH-like_C_sf"/>
</dbReference>
<dbReference type="InterPro" id="IPR013131">
    <property type="entry name" value="Mannitol_DH_N"/>
</dbReference>
<dbReference type="SUPFAM" id="SSF51735">
    <property type="entry name" value="NAD(P)-binding Rossmann-fold domains"/>
    <property type="match status" value="1"/>
</dbReference>
<sequence>MKRLSNSTIEVLPAHIARPTYDRSTLAAGILHFGVGAFHRSHQALTLDRLMAQGKAHDWAIIGVGLLPSDARMSMALKDQDCLYTLVTKHASGKFDYQIIGSMIDYIFAPEESEKLLEKLVDPVIKIVSLTITEGGYSFDRVTGEFDPATEPVATDLASSTNPTSAFGYIVEGLKRRKEAGIPAFTVQSCDNIQGNGDVAKKMITAFAKLKDPALSEWIESSVAFPNSMVDRITPVTAQEDIDIVEKELGLEDHWPVPCEPFFQWVIEDHFPLGRPQFEDAHVQMVEDVMPYELMKLRLLNASHQGLCYFGHLSGYTYVHEVMQDPLIIKLLQRYMDDEATPTLSPVPGVDLVAYKAELIERFSNPEVLDTVARLAAESSDRIPKWLLPVVRELLENGKDVSLSAAIVASWARYDEAVDEKGQPIKVVDPLRDELIAIAQSQRTNPSAFIENQKLFGDLAKDTRFARPYLATLESLHTVGAQKTLQSLLA</sequence>
<dbReference type="SUPFAM" id="SSF48179">
    <property type="entry name" value="6-phosphogluconate dehydrogenase C-terminal domain-like"/>
    <property type="match status" value="1"/>
</dbReference>
<dbReference type="PRINTS" id="PR00084">
    <property type="entry name" value="MTLDHDRGNASE"/>
</dbReference>
<keyword evidence="2" id="KW-0520">NAD</keyword>
<dbReference type="Pfam" id="PF01232">
    <property type="entry name" value="Mannitol_dh"/>
    <property type="match status" value="1"/>
</dbReference>
<dbReference type="InterPro" id="IPR023027">
    <property type="entry name" value="Mannitol_DH_CS"/>
</dbReference>
<evidence type="ECO:0000259" key="4">
    <source>
        <dbReference type="Pfam" id="PF08125"/>
    </source>
</evidence>
<dbReference type="InterPro" id="IPR036291">
    <property type="entry name" value="NAD(P)-bd_dom_sf"/>
</dbReference>
<gene>
    <name evidence="5" type="ORF">UFOPK1440_00489</name>
</gene>
<dbReference type="InterPro" id="IPR013328">
    <property type="entry name" value="6PGD_dom2"/>
</dbReference>
<proteinExistence type="predicted"/>
<organism evidence="5">
    <name type="scientific">freshwater metagenome</name>
    <dbReference type="NCBI Taxonomy" id="449393"/>
    <lineage>
        <taxon>unclassified sequences</taxon>
        <taxon>metagenomes</taxon>
        <taxon>ecological metagenomes</taxon>
    </lineage>
</organism>
<dbReference type="AlphaFoldDB" id="A0A6J6BTG5"/>
<dbReference type="PANTHER" id="PTHR43362">
    <property type="entry name" value="MANNITOL DEHYDROGENASE DSF1-RELATED"/>
    <property type="match status" value="1"/>
</dbReference>
<keyword evidence="1" id="KW-0560">Oxidoreductase</keyword>
<protein>
    <submittedName>
        <fullName evidence="5">Unannotated protein</fullName>
    </submittedName>
</protein>
<feature type="domain" description="Mannitol dehydrogenase C-terminal" evidence="4">
    <location>
        <begin position="288"/>
        <end position="475"/>
    </location>
</feature>
<dbReference type="Gene3D" id="1.10.1040.10">
    <property type="entry name" value="N-(1-d-carboxylethyl)-l-norvaline Dehydrogenase, domain 2"/>
    <property type="match status" value="1"/>
</dbReference>
<evidence type="ECO:0000256" key="2">
    <source>
        <dbReference type="ARBA" id="ARBA00023027"/>
    </source>
</evidence>
<dbReference type="Pfam" id="PF08125">
    <property type="entry name" value="Mannitol_dh_C"/>
    <property type="match status" value="1"/>
</dbReference>
<dbReference type="GO" id="GO:0019594">
    <property type="term" value="P:mannitol metabolic process"/>
    <property type="evidence" value="ECO:0007669"/>
    <property type="project" value="InterPro"/>
</dbReference>
<reference evidence="5" key="1">
    <citation type="submission" date="2020-05" db="EMBL/GenBank/DDBJ databases">
        <authorList>
            <person name="Chiriac C."/>
            <person name="Salcher M."/>
            <person name="Ghai R."/>
            <person name="Kavagutti S V."/>
        </authorList>
    </citation>
    <scope>NUCLEOTIDE SEQUENCE</scope>
</reference>
<evidence type="ECO:0000313" key="5">
    <source>
        <dbReference type="EMBL" id="CAB4541438.1"/>
    </source>
</evidence>
<dbReference type="InterPro" id="IPR013118">
    <property type="entry name" value="Mannitol_DH_C"/>
</dbReference>
<dbReference type="EMBL" id="CAEZSP010000017">
    <property type="protein sequence ID" value="CAB4541438.1"/>
    <property type="molecule type" value="Genomic_DNA"/>
</dbReference>
<dbReference type="InterPro" id="IPR050988">
    <property type="entry name" value="Mannitol_DH/Oxidoreductase"/>
</dbReference>
<dbReference type="InterPro" id="IPR000669">
    <property type="entry name" value="Mannitol_DH"/>
</dbReference>
<dbReference type="GO" id="GO:0016616">
    <property type="term" value="F:oxidoreductase activity, acting on the CH-OH group of donors, NAD or NADP as acceptor"/>
    <property type="evidence" value="ECO:0007669"/>
    <property type="project" value="TreeGrafter"/>
</dbReference>
<evidence type="ECO:0000259" key="3">
    <source>
        <dbReference type="Pfam" id="PF01232"/>
    </source>
</evidence>
<dbReference type="Gene3D" id="3.40.50.720">
    <property type="entry name" value="NAD(P)-binding Rossmann-like Domain"/>
    <property type="match status" value="1"/>
</dbReference>